<keyword evidence="3" id="KW-1185">Reference proteome</keyword>
<comment type="caution">
    <text evidence="2">The sequence shown here is derived from an EMBL/GenBank/DDBJ whole genome shotgun (WGS) entry which is preliminary data.</text>
</comment>
<accession>A0A4U0WPG3</accession>
<name>A0A4U0WPG3_9PEZI</name>
<sequence length="397" mass="44203">MLSYNIAAPDQLLDSSVIPEVVAPQVALVIVFEESRQRYMAALASGLEPAYYPPLQVDPRISSVLDKVFDEYQQVATTANVCDLESASSSVLQQPRACLPKIVKHYQVAELQAKVYTDMMRLDALEAETMCGSEPSSVPVTYEQPRMGRRRIDIMTAENALAAGAPLSHPSLKAFRTAHDPPRPFRFATSRFERQRMAEVYAEAALTTEMPGPTFVEPTSTPPSSVEEMIAKYRSQPRPFKRAIPLSRRQPSDLASMIDAPASCEKELAPPQTSVEDLIAKYQSQPRPFKRAVPLSRRQPIELAPIIDAPAYRSEPPASTPAPVADDAVVEDVDDACIVDYTEWDRRFEIAEARRQEHQTQPEPELESEVGDNTGMLSRISSWARSAMAWVKEKVWG</sequence>
<protein>
    <submittedName>
        <fullName evidence="2">Uncharacterized protein</fullName>
    </submittedName>
</protein>
<feature type="region of interest" description="Disordered" evidence="1">
    <location>
        <begin position="354"/>
        <end position="374"/>
    </location>
</feature>
<evidence type="ECO:0000313" key="2">
    <source>
        <dbReference type="EMBL" id="TKA64931.1"/>
    </source>
</evidence>
<evidence type="ECO:0000256" key="1">
    <source>
        <dbReference type="SAM" id="MobiDB-lite"/>
    </source>
</evidence>
<dbReference type="AlphaFoldDB" id="A0A4U0WPG3"/>
<gene>
    <name evidence="2" type="ORF">B0A55_11708</name>
</gene>
<dbReference type="EMBL" id="NAJQ01000783">
    <property type="protein sequence ID" value="TKA64931.1"/>
    <property type="molecule type" value="Genomic_DNA"/>
</dbReference>
<dbReference type="OrthoDB" id="3930549at2759"/>
<evidence type="ECO:0000313" key="3">
    <source>
        <dbReference type="Proteomes" id="UP000309340"/>
    </source>
</evidence>
<dbReference type="Proteomes" id="UP000309340">
    <property type="component" value="Unassembled WGS sequence"/>
</dbReference>
<organism evidence="2 3">
    <name type="scientific">Friedmanniomyces simplex</name>
    <dbReference type="NCBI Taxonomy" id="329884"/>
    <lineage>
        <taxon>Eukaryota</taxon>
        <taxon>Fungi</taxon>
        <taxon>Dikarya</taxon>
        <taxon>Ascomycota</taxon>
        <taxon>Pezizomycotina</taxon>
        <taxon>Dothideomycetes</taxon>
        <taxon>Dothideomycetidae</taxon>
        <taxon>Mycosphaerellales</taxon>
        <taxon>Teratosphaeriaceae</taxon>
        <taxon>Friedmanniomyces</taxon>
    </lineage>
</organism>
<reference evidence="2 3" key="1">
    <citation type="submission" date="2017-03" db="EMBL/GenBank/DDBJ databases">
        <title>Genomes of endolithic fungi from Antarctica.</title>
        <authorList>
            <person name="Coleine C."/>
            <person name="Masonjones S."/>
            <person name="Stajich J.E."/>
        </authorList>
    </citation>
    <scope>NUCLEOTIDE SEQUENCE [LARGE SCALE GENOMIC DNA]</scope>
    <source>
        <strain evidence="2 3">CCFEE 5184</strain>
    </source>
</reference>
<proteinExistence type="predicted"/>